<organism evidence="1 2">
    <name type="scientific">Marispirochaeta aestuarii</name>
    <dbReference type="NCBI Taxonomy" id="1963862"/>
    <lineage>
        <taxon>Bacteria</taxon>
        <taxon>Pseudomonadati</taxon>
        <taxon>Spirochaetota</taxon>
        <taxon>Spirochaetia</taxon>
        <taxon>Spirochaetales</taxon>
        <taxon>Spirochaetaceae</taxon>
        <taxon>Marispirochaeta</taxon>
    </lineage>
</organism>
<dbReference type="EMBL" id="MWQY01000019">
    <property type="protein sequence ID" value="ORC32866.1"/>
    <property type="molecule type" value="Genomic_DNA"/>
</dbReference>
<comment type="caution">
    <text evidence="1">The sequence shown here is derived from an EMBL/GenBank/DDBJ whole genome shotgun (WGS) entry which is preliminary data.</text>
</comment>
<name>A0A1Y1RUV1_9SPIO</name>
<dbReference type="OrthoDB" id="9912462at2"/>
<dbReference type="RefSeq" id="WP_083052229.1">
    <property type="nucleotide sequence ID" value="NZ_MWQY01000019.1"/>
</dbReference>
<protein>
    <submittedName>
        <fullName evidence="1">Uncharacterized protein</fullName>
    </submittedName>
</protein>
<dbReference type="AlphaFoldDB" id="A0A1Y1RUV1"/>
<dbReference type="STRING" id="1963862.B4O97_15545"/>
<proteinExistence type="predicted"/>
<evidence type="ECO:0000313" key="1">
    <source>
        <dbReference type="EMBL" id="ORC32866.1"/>
    </source>
</evidence>
<keyword evidence="2" id="KW-1185">Reference proteome</keyword>
<accession>A0A1Y1RUV1</accession>
<reference evidence="1 2" key="1">
    <citation type="submission" date="2017-03" db="EMBL/GenBank/DDBJ databases">
        <title>Draft Genome sequence of Marispirochaeta sp. strain JC444.</title>
        <authorList>
            <person name="Shivani Y."/>
            <person name="Subhash Y."/>
            <person name="Sasikala C."/>
            <person name="Ramana C."/>
        </authorList>
    </citation>
    <scope>NUCLEOTIDE SEQUENCE [LARGE SCALE GENOMIC DNA]</scope>
    <source>
        <strain evidence="1 2">JC444</strain>
    </source>
</reference>
<sequence length="239" mass="25778">MKVFPGFSVLLIVLVLTAGIGRLNGETFYLAEQVRVGGDVRIKDLFLVPAAHELYDEALPVETEGRFVYLSQKGISGIVPGGLPGALIGSGIWLIPEGFSSVNNHTLGPLLRKIESLISRESGNGGDGFSISEADIIPLSGAQDLRPGRRGSGWFLETGDPDHNPVPVVFLKTPEKDRERVPAGSRITVYISRKGLIIEAEGRTNRGAEVGDRVPVTLTHTRRRFDALLTGPGEGEVRF</sequence>
<evidence type="ECO:0000313" key="2">
    <source>
        <dbReference type="Proteomes" id="UP000192343"/>
    </source>
</evidence>
<dbReference type="Proteomes" id="UP000192343">
    <property type="component" value="Unassembled WGS sequence"/>
</dbReference>
<gene>
    <name evidence="1" type="ORF">B4O97_15545</name>
</gene>